<evidence type="ECO:0000259" key="18">
    <source>
        <dbReference type="Pfam" id="PF04500"/>
    </source>
</evidence>
<keyword evidence="5" id="KW-0597">Phosphoprotein</keyword>
<dbReference type="Pfam" id="PF15423">
    <property type="entry name" value="FLYWCH_N"/>
    <property type="match status" value="1"/>
</dbReference>
<protein>
    <recommendedName>
        <fullName evidence="16">FLYWCH-type zinc finger-containing protein 1</fullName>
    </recommendedName>
</protein>
<feature type="domain" description="FLYWCH-type zinc finger-containing protein N-terminal" evidence="19">
    <location>
        <begin position="1"/>
        <end position="105"/>
    </location>
</feature>
<dbReference type="GO" id="GO:0000775">
    <property type="term" value="C:chromosome, centromeric region"/>
    <property type="evidence" value="ECO:0007669"/>
    <property type="project" value="UniProtKB-SubCell"/>
</dbReference>
<evidence type="ECO:0000256" key="15">
    <source>
        <dbReference type="ARBA" id="ARBA00061839"/>
    </source>
</evidence>
<keyword evidence="7" id="KW-0677">Repeat</keyword>
<evidence type="ECO:0000256" key="12">
    <source>
        <dbReference type="ARBA" id="ARBA00023242"/>
    </source>
</evidence>
<evidence type="ECO:0000256" key="8">
    <source>
        <dbReference type="ARBA" id="ARBA00022771"/>
    </source>
</evidence>
<name>A6HCM1_RAT</name>
<dbReference type="InterPro" id="IPR029279">
    <property type="entry name" value="FLYWCH_N"/>
</dbReference>
<dbReference type="PANTHER" id="PTHR31665">
    <property type="entry name" value="FLYWCH FAMILY MEMBER 2-RELATED"/>
    <property type="match status" value="1"/>
</dbReference>
<keyword evidence="13" id="KW-0137">Centromere</keyword>
<keyword evidence="10" id="KW-0832">Ubl conjugation</keyword>
<evidence type="ECO:0000256" key="17">
    <source>
        <dbReference type="SAM" id="MobiDB-lite"/>
    </source>
</evidence>
<dbReference type="Pfam" id="PF16662">
    <property type="entry name" value="FLYWCH_u"/>
    <property type="match status" value="1"/>
</dbReference>
<evidence type="ECO:0000256" key="5">
    <source>
        <dbReference type="ARBA" id="ARBA00022553"/>
    </source>
</evidence>
<feature type="region of interest" description="Disordered" evidence="17">
    <location>
        <begin position="170"/>
        <end position="205"/>
    </location>
</feature>
<dbReference type="GO" id="GO:0005634">
    <property type="term" value="C:nucleus"/>
    <property type="evidence" value="ECO:0007669"/>
    <property type="project" value="UniProtKB-SubCell"/>
</dbReference>
<evidence type="ECO:0000256" key="6">
    <source>
        <dbReference type="ARBA" id="ARBA00022723"/>
    </source>
</evidence>
<gene>
    <name evidence="20" type="ORF">rCG_33321</name>
</gene>
<evidence type="ECO:0000256" key="16">
    <source>
        <dbReference type="ARBA" id="ARBA00068770"/>
    </source>
</evidence>
<evidence type="ECO:0000256" key="3">
    <source>
        <dbReference type="ARBA" id="ARBA00022454"/>
    </source>
</evidence>
<dbReference type="Pfam" id="PF04500">
    <property type="entry name" value="FLYWCH"/>
    <property type="match status" value="2"/>
</dbReference>
<sequence>MPLPQSSEQEGESMKATQEPAPQPGTDVVPAAPRKPRKFSKLVLLTASKDSAKVAGAKRKGVHCIMSLGVPGPATLAKALLKTHPEAQRAIEATPPEPEQKRSKPNLVAPQPLEFLKTPSGSRLLVHKSFLYKQEKAVGDKVYWKCRQHSELGCRGRAITRGFRVTEMRDHCHPPEKEGLGKKRRQKEKLPSSGTEGQGDGVSLWLYPVEPEPTPQPSIETPEEEQGYRSLALQSLPPKKRPTPGVVRYRPLEFLKTCYGGTFLVHQSFLYKREKTVGSKVYWTCREHAVHGCRSRAITQGQRVTVMRSHCHSPDMEGLQARRQQEKTIKKIQARRIGAGDLEDCDDIEDTLLQGVDSLFYRRGPGTLTLSRSRSRKRAKKQQEPLQESPEEEDQDVDPSEPRVPEDPSGGQLPGVRVLPLQTGKSGRREGVLDLPGPGTHGLPQPGHHPGQAGDCDARPLSPT</sequence>
<dbReference type="GO" id="GO:0003677">
    <property type="term" value="F:DNA binding"/>
    <property type="evidence" value="ECO:0007669"/>
    <property type="project" value="UniProtKB-KW"/>
</dbReference>
<dbReference type="InterPro" id="IPR040312">
    <property type="entry name" value="FWCH1/FWCH2"/>
</dbReference>
<feature type="region of interest" description="Disordered" evidence="17">
    <location>
        <begin position="363"/>
        <end position="464"/>
    </location>
</feature>
<keyword evidence="12" id="KW-0539">Nucleus</keyword>
<feature type="compositionally biased region" description="Basic and acidic residues" evidence="17">
    <location>
        <begin position="170"/>
        <end position="181"/>
    </location>
</feature>
<evidence type="ECO:0000256" key="11">
    <source>
        <dbReference type="ARBA" id="ARBA00023125"/>
    </source>
</evidence>
<keyword evidence="3" id="KW-0158">Chromosome</keyword>
<feature type="domain" description="FLYWCH-type" evidence="18">
    <location>
        <begin position="254"/>
        <end position="312"/>
    </location>
</feature>
<reference evidence="20 21" key="1">
    <citation type="submission" date="2005-07" db="EMBL/GenBank/DDBJ databases">
        <authorList>
            <person name="Mural R.J."/>
            <person name="Li P.W."/>
            <person name="Adams M.D."/>
            <person name="Amanatides P.G."/>
            <person name="Baden-Tillson H."/>
            <person name="Barnstead M."/>
            <person name="Chin S.H."/>
            <person name="Dew I."/>
            <person name="Evans C.A."/>
            <person name="Ferriera S."/>
            <person name="Flanigan M."/>
            <person name="Fosler C."/>
            <person name="Glodek A."/>
            <person name="Gu Z."/>
            <person name="Holt R.A."/>
            <person name="Jennings D."/>
            <person name="Kraft C.L."/>
            <person name="Lu F."/>
            <person name="Nguyen T."/>
            <person name="Nusskern D.R."/>
            <person name="Pfannkoch C.M."/>
            <person name="Sitter C."/>
            <person name="Sutton G.G."/>
            <person name="Venter J.C."/>
            <person name="Wang Z."/>
            <person name="Woodage T."/>
            <person name="Zheng X.H."/>
            <person name="Zhong F."/>
        </authorList>
    </citation>
    <scope>NUCLEOTIDE SEQUENCE [LARGE SCALE GENOMIC DNA]</scope>
    <source>
        <strain>BN</strain>
        <strain evidence="21">Sprague-Dawley</strain>
    </source>
</reference>
<keyword evidence="11" id="KW-0238">DNA-binding</keyword>
<dbReference type="InterPro" id="IPR007588">
    <property type="entry name" value="Znf_FLYWCH"/>
</dbReference>
<feature type="compositionally biased region" description="Acidic residues" evidence="17">
    <location>
        <begin position="389"/>
        <end position="399"/>
    </location>
</feature>
<dbReference type="Proteomes" id="UP000234681">
    <property type="component" value="Chromosome 10"/>
</dbReference>
<feature type="domain" description="FLYWCH-type" evidence="18">
    <location>
        <begin position="115"/>
        <end position="173"/>
    </location>
</feature>
<evidence type="ECO:0000256" key="7">
    <source>
        <dbReference type="ARBA" id="ARBA00022737"/>
    </source>
</evidence>
<evidence type="ECO:0000259" key="19">
    <source>
        <dbReference type="Pfam" id="PF15423"/>
    </source>
</evidence>
<evidence type="ECO:0000256" key="2">
    <source>
        <dbReference type="ARBA" id="ARBA00004584"/>
    </source>
</evidence>
<keyword evidence="4" id="KW-1017">Isopeptide bond</keyword>
<evidence type="ECO:0000256" key="13">
    <source>
        <dbReference type="ARBA" id="ARBA00023328"/>
    </source>
</evidence>
<dbReference type="EMBL" id="CH473948">
    <property type="protein sequence ID" value="EDM03776.1"/>
    <property type="molecule type" value="Genomic_DNA"/>
</dbReference>
<accession>A6HCM1</accession>
<dbReference type="GO" id="GO:0008270">
    <property type="term" value="F:zinc ion binding"/>
    <property type="evidence" value="ECO:0007669"/>
    <property type="project" value="UniProtKB-KW"/>
</dbReference>
<comment type="function">
    <text evidence="14">Transcription cofactor. Negatively regulates transcription activation by catenin beta-1 CTNNB1, perhaps acting by competing with TCF4 for CTNNB1 binding. May play a role in DNA-damage response signaling. Binds specifically to DNA sequences at peri-centromeric chromatin loci.</text>
</comment>
<feature type="region of interest" description="Disordered" evidence="17">
    <location>
        <begin position="1"/>
        <end position="35"/>
    </location>
</feature>
<comment type="subunit">
    <text evidence="15">Interacts with CTNNB1 (when unphosphorylated), perhaps preventing interaction of CTNNB1 with TCF4, and thereby regulating transcription activation; phosphorylation of CTNNB1 may inhibit the interaction.</text>
</comment>
<evidence type="ECO:0000313" key="21">
    <source>
        <dbReference type="Proteomes" id="UP000234681"/>
    </source>
</evidence>
<evidence type="ECO:0000256" key="10">
    <source>
        <dbReference type="ARBA" id="ARBA00022843"/>
    </source>
</evidence>
<keyword evidence="9" id="KW-0862">Zinc</keyword>
<comment type="subcellular location">
    <subcellularLocation>
        <location evidence="2">Chromosome</location>
        <location evidence="2">Centromere</location>
    </subcellularLocation>
    <subcellularLocation>
        <location evidence="1">Nucleus</location>
    </subcellularLocation>
</comment>
<evidence type="ECO:0000256" key="14">
    <source>
        <dbReference type="ARBA" id="ARBA00056066"/>
    </source>
</evidence>
<dbReference type="AlphaFoldDB" id="A6HCM1"/>
<evidence type="ECO:0000256" key="9">
    <source>
        <dbReference type="ARBA" id="ARBA00022833"/>
    </source>
</evidence>
<proteinExistence type="predicted"/>
<dbReference type="Gene3D" id="2.20.25.240">
    <property type="match status" value="2"/>
</dbReference>
<keyword evidence="6" id="KW-0479">Metal-binding</keyword>
<evidence type="ECO:0000256" key="4">
    <source>
        <dbReference type="ARBA" id="ARBA00022499"/>
    </source>
</evidence>
<keyword evidence="8" id="KW-0863">Zinc-finger</keyword>
<dbReference type="FunFam" id="2.20.25.240:FF:000001">
    <property type="entry name" value="FLYWCH-type zinc finger-containing protein 1"/>
    <property type="match status" value="1"/>
</dbReference>
<evidence type="ECO:0000313" key="20">
    <source>
        <dbReference type="EMBL" id="EDM03776.1"/>
    </source>
</evidence>
<dbReference type="PANTHER" id="PTHR31665:SF3">
    <property type="entry name" value="FLYWCH-TYPE ZINC FINGER-CONTAINING PROTEIN 1"/>
    <property type="match status" value="1"/>
</dbReference>
<organism evidence="20 21">
    <name type="scientific">Rattus norvegicus</name>
    <name type="common">Rat</name>
    <dbReference type="NCBI Taxonomy" id="10116"/>
    <lineage>
        <taxon>Eukaryota</taxon>
        <taxon>Metazoa</taxon>
        <taxon>Chordata</taxon>
        <taxon>Craniata</taxon>
        <taxon>Vertebrata</taxon>
        <taxon>Euteleostomi</taxon>
        <taxon>Mammalia</taxon>
        <taxon>Eutheria</taxon>
        <taxon>Euarchontoglires</taxon>
        <taxon>Glires</taxon>
        <taxon>Rodentia</taxon>
        <taxon>Myomorpha</taxon>
        <taxon>Muroidea</taxon>
        <taxon>Muridae</taxon>
        <taxon>Murinae</taxon>
        <taxon>Rattus</taxon>
    </lineage>
</organism>
<evidence type="ECO:0000256" key="1">
    <source>
        <dbReference type="ARBA" id="ARBA00004123"/>
    </source>
</evidence>